<proteinExistence type="predicted"/>
<protein>
    <submittedName>
        <fullName evidence="4">14178_t:CDS:1</fullName>
    </submittedName>
</protein>
<dbReference type="Proteomes" id="UP000789342">
    <property type="component" value="Unassembled WGS sequence"/>
</dbReference>
<dbReference type="AlphaFoldDB" id="A0A9N9N6W8"/>
<sequence length="194" mass="22531">MAFFEEAAHFVKEVVTGEIFTDSGGTPADVERFFRHGSFSRVRENVFVKWYVDGKNYFHAVSEALLSAKEEIFIEDWWLSPELYLRRPPSKNEEYRLDRILKKKAQEGVKIYVVLFKEVTQALTLNSEHSKAVLRSLDDNIYVLRHPDHGLDGKGTFFWAHHEPSSVGWTYALDVMIRVSINSQISLIYLTNTR</sequence>
<feature type="non-terminal residue" evidence="4">
    <location>
        <position position="1"/>
    </location>
</feature>
<comment type="caution">
    <text evidence="4">The sequence shown here is derived from an EMBL/GenBank/DDBJ whole genome shotgun (WGS) entry which is preliminary data.</text>
</comment>
<comment type="catalytic activity">
    <reaction evidence="1">
        <text>a 1,2-diacyl-sn-glycero-3-phosphocholine + H2O = a 1,2-diacyl-sn-glycero-3-phosphate + choline + H(+)</text>
        <dbReference type="Rhea" id="RHEA:14445"/>
        <dbReference type="ChEBI" id="CHEBI:15354"/>
        <dbReference type="ChEBI" id="CHEBI:15377"/>
        <dbReference type="ChEBI" id="CHEBI:15378"/>
        <dbReference type="ChEBI" id="CHEBI:57643"/>
        <dbReference type="ChEBI" id="CHEBI:58608"/>
        <dbReference type="EC" id="3.1.4.4"/>
    </reaction>
</comment>
<dbReference type="GO" id="GO:0009395">
    <property type="term" value="P:phospholipid catabolic process"/>
    <property type="evidence" value="ECO:0007669"/>
    <property type="project" value="TreeGrafter"/>
</dbReference>
<evidence type="ECO:0000313" key="5">
    <source>
        <dbReference type="Proteomes" id="UP000789342"/>
    </source>
</evidence>
<dbReference type="SUPFAM" id="SSF56024">
    <property type="entry name" value="Phospholipase D/nuclease"/>
    <property type="match status" value="1"/>
</dbReference>
<dbReference type="EMBL" id="CAJVPV010018431">
    <property type="protein sequence ID" value="CAG8707177.1"/>
    <property type="molecule type" value="Genomic_DNA"/>
</dbReference>
<accession>A0A9N9N6W8</accession>
<evidence type="ECO:0000256" key="2">
    <source>
        <dbReference type="ARBA" id="ARBA00022737"/>
    </source>
</evidence>
<evidence type="ECO:0000256" key="3">
    <source>
        <dbReference type="ARBA" id="ARBA00023098"/>
    </source>
</evidence>
<dbReference type="PANTHER" id="PTHR18896">
    <property type="entry name" value="PHOSPHOLIPASE D"/>
    <property type="match status" value="1"/>
</dbReference>
<keyword evidence="2" id="KW-0677">Repeat</keyword>
<reference evidence="4" key="1">
    <citation type="submission" date="2021-06" db="EMBL/GenBank/DDBJ databases">
        <authorList>
            <person name="Kallberg Y."/>
            <person name="Tangrot J."/>
            <person name="Rosling A."/>
        </authorList>
    </citation>
    <scope>NUCLEOTIDE SEQUENCE</scope>
    <source>
        <strain evidence="4">CL551</strain>
    </source>
</reference>
<evidence type="ECO:0000256" key="1">
    <source>
        <dbReference type="ARBA" id="ARBA00000798"/>
    </source>
</evidence>
<gene>
    <name evidence="4" type="ORF">AMORRO_LOCUS12489</name>
</gene>
<dbReference type="GO" id="GO:0004630">
    <property type="term" value="F:phospholipase D activity"/>
    <property type="evidence" value="ECO:0007669"/>
    <property type="project" value="UniProtKB-EC"/>
</dbReference>
<keyword evidence="3" id="KW-0443">Lipid metabolism</keyword>
<organism evidence="4 5">
    <name type="scientific">Acaulospora morrowiae</name>
    <dbReference type="NCBI Taxonomy" id="94023"/>
    <lineage>
        <taxon>Eukaryota</taxon>
        <taxon>Fungi</taxon>
        <taxon>Fungi incertae sedis</taxon>
        <taxon>Mucoromycota</taxon>
        <taxon>Glomeromycotina</taxon>
        <taxon>Glomeromycetes</taxon>
        <taxon>Diversisporales</taxon>
        <taxon>Acaulosporaceae</taxon>
        <taxon>Acaulospora</taxon>
    </lineage>
</organism>
<dbReference type="Gene3D" id="3.30.870.10">
    <property type="entry name" value="Endonuclease Chain A"/>
    <property type="match status" value="1"/>
</dbReference>
<keyword evidence="5" id="KW-1185">Reference proteome</keyword>
<evidence type="ECO:0000313" key="4">
    <source>
        <dbReference type="EMBL" id="CAG8707177.1"/>
    </source>
</evidence>
<dbReference type="PANTHER" id="PTHR18896:SF76">
    <property type="entry name" value="PHOSPHOLIPASE"/>
    <property type="match status" value="1"/>
</dbReference>
<dbReference type="OrthoDB" id="14911at2759"/>
<name>A0A9N9N6W8_9GLOM</name>
<dbReference type="InterPro" id="IPR015679">
    <property type="entry name" value="PLipase_D_fam"/>
</dbReference>